<reference evidence="4 5" key="1">
    <citation type="journal article" date="2019" name="Int. J. Syst. Evol. Microbiol.">
        <title>The Global Catalogue of Microorganisms (GCM) 10K type strain sequencing project: providing services to taxonomists for standard genome sequencing and annotation.</title>
        <authorList>
            <consortium name="The Broad Institute Genomics Platform"/>
            <consortium name="The Broad Institute Genome Sequencing Center for Infectious Disease"/>
            <person name="Wu L."/>
            <person name="Ma J."/>
        </authorList>
    </citation>
    <scope>NUCLEOTIDE SEQUENCE [LARGE SCALE GENOMIC DNA]</scope>
    <source>
        <strain evidence="4 5">JCM 15313</strain>
    </source>
</reference>
<evidence type="ECO:0000256" key="1">
    <source>
        <dbReference type="ARBA" id="ARBA00022505"/>
    </source>
</evidence>
<dbReference type="InterPro" id="IPR041657">
    <property type="entry name" value="HTH_17"/>
</dbReference>
<proteinExistence type="predicted"/>
<dbReference type="NCBIfam" id="TIGR01764">
    <property type="entry name" value="excise"/>
    <property type="match status" value="1"/>
</dbReference>
<name>A0ABN2SDY5_9ACTN</name>
<evidence type="ECO:0000313" key="4">
    <source>
        <dbReference type="EMBL" id="GAA1984027.1"/>
    </source>
</evidence>
<dbReference type="Gene3D" id="1.10.1660.10">
    <property type="match status" value="1"/>
</dbReference>
<dbReference type="Pfam" id="PF03459">
    <property type="entry name" value="TOBE"/>
    <property type="match status" value="1"/>
</dbReference>
<evidence type="ECO:0000313" key="5">
    <source>
        <dbReference type="Proteomes" id="UP001501585"/>
    </source>
</evidence>
<dbReference type="InterPro" id="IPR008995">
    <property type="entry name" value="Mo/tungstate-bd_C_term_dom"/>
</dbReference>
<dbReference type="InterPro" id="IPR004606">
    <property type="entry name" value="Mop_domain"/>
</dbReference>
<keyword evidence="5" id="KW-1185">Reference proteome</keyword>
<dbReference type="InterPro" id="IPR005116">
    <property type="entry name" value="Transp-assoc_OB_typ1"/>
</dbReference>
<sequence>MPNFRISEVAALVGVSGDTVRRWVDSGRLAAVRDRNGQRIVDGTALAAFMRDEARAHADTDSGEDPARRLSSARNRFRGLVTDVVLGDVMAQVEIQAGPHRVVSLMSREAAEDLELEVGSVASAIVKSTNVIVESDTSKGTHHA</sequence>
<dbReference type="Gene3D" id="2.40.50.100">
    <property type="match status" value="1"/>
</dbReference>
<dbReference type="RefSeq" id="WP_344099115.1">
    <property type="nucleotide sequence ID" value="NZ_BAAAPC010000002.1"/>
</dbReference>
<evidence type="ECO:0000259" key="3">
    <source>
        <dbReference type="PROSITE" id="PS51866"/>
    </source>
</evidence>
<dbReference type="Pfam" id="PF12728">
    <property type="entry name" value="HTH_17"/>
    <property type="match status" value="1"/>
</dbReference>
<dbReference type="SUPFAM" id="SSF50331">
    <property type="entry name" value="MOP-like"/>
    <property type="match status" value="1"/>
</dbReference>
<dbReference type="CDD" id="cd04762">
    <property type="entry name" value="HTH_MerR-trunc"/>
    <property type="match status" value="1"/>
</dbReference>
<organism evidence="4 5">
    <name type="scientific">Nocardiopsis rhodophaea</name>
    <dbReference type="NCBI Taxonomy" id="280238"/>
    <lineage>
        <taxon>Bacteria</taxon>
        <taxon>Bacillati</taxon>
        <taxon>Actinomycetota</taxon>
        <taxon>Actinomycetes</taxon>
        <taxon>Streptosporangiales</taxon>
        <taxon>Nocardiopsidaceae</taxon>
        <taxon>Nocardiopsis</taxon>
    </lineage>
</organism>
<comment type="caution">
    <text evidence="4">The sequence shown here is derived from an EMBL/GenBank/DDBJ whole genome shotgun (WGS) entry which is preliminary data.</text>
</comment>
<accession>A0ABN2SDY5</accession>
<protein>
    <submittedName>
        <fullName evidence="4">Helix-turn-helix transcriptional regulator</fullName>
    </submittedName>
</protein>
<gene>
    <name evidence="4" type="ORF">GCM10009799_06790</name>
</gene>
<dbReference type="Proteomes" id="UP001501585">
    <property type="component" value="Unassembled WGS sequence"/>
</dbReference>
<keyword evidence="1 2" id="KW-0500">Molybdenum</keyword>
<feature type="domain" description="Mop" evidence="3">
    <location>
        <begin position="70"/>
        <end position="135"/>
    </location>
</feature>
<dbReference type="PROSITE" id="PS51866">
    <property type="entry name" value="MOP"/>
    <property type="match status" value="1"/>
</dbReference>
<evidence type="ECO:0000256" key="2">
    <source>
        <dbReference type="PROSITE-ProRule" id="PRU01213"/>
    </source>
</evidence>
<dbReference type="EMBL" id="BAAAPC010000002">
    <property type="protein sequence ID" value="GAA1984027.1"/>
    <property type="molecule type" value="Genomic_DNA"/>
</dbReference>
<dbReference type="InterPro" id="IPR010093">
    <property type="entry name" value="SinI_DNA-bd"/>
</dbReference>